<evidence type="ECO:0000256" key="1">
    <source>
        <dbReference type="SAM" id="MobiDB-lite"/>
    </source>
</evidence>
<keyword evidence="3" id="KW-1185">Reference proteome</keyword>
<proteinExistence type="predicted"/>
<dbReference type="Proteomes" id="UP000190648">
    <property type="component" value="Unassembled WGS sequence"/>
</dbReference>
<gene>
    <name evidence="2" type="ORF">AV530_017285</name>
</gene>
<comment type="caution">
    <text evidence="2">The sequence shown here is derived from an EMBL/GenBank/DDBJ whole genome shotgun (WGS) entry which is preliminary data.</text>
</comment>
<dbReference type="EMBL" id="LSYS01007721">
    <property type="protein sequence ID" value="OPJ70960.1"/>
    <property type="molecule type" value="Genomic_DNA"/>
</dbReference>
<sequence length="70" mass="8683">MLASPPPLGARSRQERRFQSRKCEQKQLTVDTRNFRKRRLWKQEKKKMWGRGWKLEQKSRWSPDQLQEKK</sequence>
<dbReference type="AlphaFoldDB" id="A0A1V4JFN7"/>
<evidence type="ECO:0000313" key="3">
    <source>
        <dbReference type="Proteomes" id="UP000190648"/>
    </source>
</evidence>
<name>A0A1V4JFN7_PATFA</name>
<organism evidence="2 3">
    <name type="scientific">Patagioenas fasciata monilis</name>
    <dbReference type="NCBI Taxonomy" id="372326"/>
    <lineage>
        <taxon>Eukaryota</taxon>
        <taxon>Metazoa</taxon>
        <taxon>Chordata</taxon>
        <taxon>Craniata</taxon>
        <taxon>Vertebrata</taxon>
        <taxon>Euteleostomi</taxon>
        <taxon>Archelosauria</taxon>
        <taxon>Archosauria</taxon>
        <taxon>Dinosauria</taxon>
        <taxon>Saurischia</taxon>
        <taxon>Theropoda</taxon>
        <taxon>Coelurosauria</taxon>
        <taxon>Aves</taxon>
        <taxon>Neognathae</taxon>
        <taxon>Neoaves</taxon>
        <taxon>Columbimorphae</taxon>
        <taxon>Columbiformes</taxon>
        <taxon>Columbidae</taxon>
        <taxon>Patagioenas</taxon>
    </lineage>
</organism>
<feature type="region of interest" description="Disordered" evidence="1">
    <location>
        <begin position="1"/>
        <end position="25"/>
    </location>
</feature>
<feature type="compositionally biased region" description="Basic and acidic residues" evidence="1">
    <location>
        <begin position="12"/>
        <end position="25"/>
    </location>
</feature>
<protein>
    <submittedName>
        <fullName evidence="2">Uncharacterized protein</fullName>
    </submittedName>
</protein>
<reference evidence="2 3" key="1">
    <citation type="submission" date="2016-02" db="EMBL/GenBank/DDBJ databases">
        <title>Band-tailed pigeon sequencing and assembly.</title>
        <authorList>
            <person name="Soares A.E."/>
            <person name="Novak B.J."/>
            <person name="Rice E.S."/>
            <person name="O'Connell B."/>
            <person name="Chang D."/>
            <person name="Weber S."/>
            <person name="Shapiro B."/>
        </authorList>
    </citation>
    <scope>NUCLEOTIDE SEQUENCE [LARGE SCALE GENOMIC DNA]</scope>
    <source>
        <strain evidence="2">BTP2013</strain>
        <tissue evidence="2">Blood</tissue>
    </source>
</reference>
<feature type="region of interest" description="Disordered" evidence="1">
    <location>
        <begin position="49"/>
        <end position="70"/>
    </location>
</feature>
<accession>A0A1V4JFN7</accession>
<evidence type="ECO:0000313" key="2">
    <source>
        <dbReference type="EMBL" id="OPJ70960.1"/>
    </source>
</evidence>